<dbReference type="RefSeq" id="WP_377049856.1">
    <property type="nucleotide sequence ID" value="NZ_JBHLVZ010000013.1"/>
</dbReference>
<dbReference type="InterPro" id="IPR043129">
    <property type="entry name" value="ATPase_NBD"/>
</dbReference>
<feature type="domain" description="Gcp-like" evidence="1">
    <location>
        <begin position="54"/>
        <end position="100"/>
    </location>
</feature>
<gene>
    <name evidence="2" type="primary">tsaB</name>
    <name evidence="2" type="ORF">ACFFIC_09070</name>
</gene>
<dbReference type="Proteomes" id="UP001589789">
    <property type="component" value="Unassembled WGS sequence"/>
</dbReference>
<dbReference type="InterPro" id="IPR022496">
    <property type="entry name" value="T6A_TsaB"/>
</dbReference>
<dbReference type="EC" id="2.3.1.234" evidence="2"/>
<keyword evidence="3" id="KW-1185">Reference proteome</keyword>
<evidence type="ECO:0000313" key="3">
    <source>
        <dbReference type="Proteomes" id="UP001589789"/>
    </source>
</evidence>
<evidence type="ECO:0000259" key="1">
    <source>
        <dbReference type="Pfam" id="PF00814"/>
    </source>
</evidence>
<dbReference type="EMBL" id="JBHLVZ010000013">
    <property type="protein sequence ID" value="MFC0385707.1"/>
    <property type="molecule type" value="Genomic_DNA"/>
</dbReference>
<dbReference type="Pfam" id="PF00814">
    <property type="entry name" value="TsaD"/>
    <property type="match status" value="1"/>
</dbReference>
<dbReference type="SUPFAM" id="SSF53067">
    <property type="entry name" value="Actin-like ATPase domain"/>
    <property type="match status" value="1"/>
</dbReference>
<comment type="caution">
    <text evidence="2">The sequence shown here is derived from an EMBL/GenBank/DDBJ whole genome shotgun (WGS) entry which is preliminary data.</text>
</comment>
<keyword evidence="2" id="KW-0012">Acyltransferase</keyword>
<sequence>MRLLGLDGALASASAAIWEDGAVLAAARREGARGQPAALPALVAQVLAGTAPPEAVAVGVGPGGFTGLRAAIALARGLAAGWGVPCHGVTTGEALAAALPAWQAAGREVWSVTAAGRGGLVLERPGVAPVLLEEAALPRPSGPVVLVGDAAPAAAARLRAGGADALLSDCRLPEAGAVAAAAARALAAGRARDAAPLYAEPLALRTQGAA</sequence>
<name>A0ABV6IQ28_9PROT</name>
<proteinExistence type="predicted"/>
<dbReference type="Gene3D" id="3.30.420.40">
    <property type="match status" value="1"/>
</dbReference>
<dbReference type="NCBIfam" id="TIGR03725">
    <property type="entry name" value="T6A_YeaZ"/>
    <property type="match status" value="1"/>
</dbReference>
<organism evidence="2 3">
    <name type="scientific">Muricoccus vinaceus</name>
    <dbReference type="NCBI Taxonomy" id="424704"/>
    <lineage>
        <taxon>Bacteria</taxon>
        <taxon>Pseudomonadati</taxon>
        <taxon>Pseudomonadota</taxon>
        <taxon>Alphaproteobacteria</taxon>
        <taxon>Acetobacterales</taxon>
        <taxon>Roseomonadaceae</taxon>
        <taxon>Muricoccus</taxon>
    </lineage>
</organism>
<keyword evidence="2" id="KW-0808">Transferase</keyword>
<protein>
    <submittedName>
        <fullName evidence="2">tRNA (Adenosine(37)-N6)-threonylcarbamoyltransferase complex dimerization subunit type 1 TsaB</fullName>
        <ecNumber evidence="2">2.3.1.234</ecNumber>
    </submittedName>
</protein>
<evidence type="ECO:0000313" key="2">
    <source>
        <dbReference type="EMBL" id="MFC0385707.1"/>
    </source>
</evidence>
<reference evidence="2 3" key="1">
    <citation type="submission" date="2024-09" db="EMBL/GenBank/DDBJ databases">
        <authorList>
            <person name="Sun Q."/>
            <person name="Mori K."/>
        </authorList>
    </citation>
    <scope>NUCLEOTIDE SEQUENCE [LARGE SCALE GENOMIC DNA]</scope>
    <source>
        <strain evidence="2 3">CCM 7468</strain>
    </source>
</reference>
<dbReference type="GO" id="GO:0061711">
    <property type="term" value="F:tRNA N(6)-L-threonylcarbamoyladenine synthase activity"/>
    <property type="evidence" value="ECO:0007669"/>
    <property type="project" value="UniProtKB-EC"/>
</dbReference>
<accession>A0ABV6IQ28</accession>
<dbReference type="InterPro" id="IPR000905">
    <property type="entry name" value="Gcp-like_dom"/>
</dbReference>